<protein>
    <submittedName>
        <fullName evidence="9">Sugar ABC transporter permease</fullName>
    </submittedName>
</protein>
<keyword evidence="2 7" id="KW-0813">Transport</keyword>
<comment type="caution">
    <text evidence="9">The sequence shown here is derived from an EMBL/GenBank/DDBJ whole genome shotgun (WGS) entry which is preliminary data.</text>
</comment>
<keyword evidence="3" id="KW-1003">Cell membrane</keyword>
<reference evidence="9" key="1">
    <citation type="submission" date="2021-03" db="EMBL/GenBank/DDBJ databases">
        <title>Antimicrobial resistance genes in bacteria isolated from Japanese honey, and their potential for conferring macrolide and lincosamide resistance in the American foulbrood pathogen Paenibacillus larvae.</title>
        <authorList>
            <person name="Okamoto M."/>
            <person name="Kumagai M."/>
            <person name="Kanamori H."/>
            <person name="Takamatsu D."/>
        </authorList>
    </citation>
    <scope>NUCLEOTIDE SEQUENCE</scope>
    <source>
        <strain evidence="9">J40TS1</strain>
    </source>
</reference>
<keyword evidence="10" id="KW-1185">Reference proteome</keyword>
<dbReference type="InterPro" id="IPR000515">
    <property type="entry name" value="MetI-like"/>
</dbReference>
<feature type="transmembrane region" description="Helical" evidence="7">
    <location>
        <begin position="119"/>
        <end position="139"/>
    </location>
</feature>
<dbReference type="SUPFAM" id="SSF161098">
    <property type="entry name" value="MetI-like"/>
    <property type="match status" value="1"/>
</dbReference>
<dbReference type="PROSITE" id="PS50928">
    <property type="entry name" value="ABC_TM1"/>
    <property type="match status" value="1"/>
</dbReference>
<feature type="domain" description="ABC transmembrane type-1" evidence="8">
    <location>
        <begin position="81"/>
        <end position="292"/>
    </location>
</feature>
<feature type="transmembrane region" description="Helical" evidence="7">
    <location>
        <begin position="211"/>
        <end position="233"/>
    </location>
</feature>
<evidence type="ECO:0000313" key="9">
    <source>
        <dbReference type="EMBL" id="GIP16871.1"/>
    </source>
</evidence>
<evidence type="ECO:0000256" key="1">
    <source>
        <dbReference type="ARBA" id="ARBA00004651"/>
    </source>
</evidence>
<keyword evidence="6 7" id="KW-0472">Membrane</keyword>
<gene>
    <name evidence="9" type="ORF">J40TS1_25130</name>
</gene>
<feature type="transmembrane region" description="Helical" evidence="7">
    <location>
        <begin position="271"/>
        <end position="291"/>
    </location>
</feature>
<dbReference type="InterPro" id="IPR035906">
    <property type="entry name" value="MetI-like_sf"/>
</dbReference>
<dbReference type="PANTHER" id="PTHR30193:SF37">
    <property type="entry name" value="INNER MEMBRANE ABC TRANSPORTER PERMEASE PROTEIN YCJO"/>
    <property type="match status" value="1"/>
</dbReference>
<dbReference type="InterPro" id="IPR051393">
    <property type="entry name" value="ABC_transporter_permease"/>
</dbReference>
<name>A0A919YT80_9BACL</name>
<dbReference type="CDD" id="cd06261">
    <property type="entry name" value="TM_PBP2"/>
    <property type="match status" value="1"/>
</dbReference>
<dbReference type="GO" id="GO:0055085">
    <property type="term" value="P:transmembrane transport"/>
    <property type="evidence" value="ECO:0007669"/>
    <property type="project" value="InterPro"/>
</dbReference>
<organism evidence="9 10">
    <name type="scientific">Paenibacillus montaniterrae</name>
    <dbReference type="NCBI Taxonomy" id="429341"/>
    <lineage>
        <taxon>Bacteria</taxon>
        <taxon>Bacillati</taxon>
        <taxon>Bacillota</taxon>
        <taxon>Bacilli</taxon>
        <taxon>Bacillales</taxon>
        <taxon>Paenibacillaceae</taxon>
        <taxon>Paenibacillus</taxon>
    </lineage>
</organism>
<evidence type="ECO:0000256" key="7">
    <source>
        <dbReference type="RuleBase" id="RU363032"/>
    </source>
</evidence>
<evidence type="ECO:0000256" key="6">
    <source>
        <dbReference type="ARBA" id="ARBA00023136"/>
    </source>
</evidence>
<dbReference type="Gene3D" id="1.10.3720.10">
    <property type="entry name" value="MetI-like"/>
    <property type="match status" value="1"/>
</dbReference>
<evidence type="ECO:0000313" key="10">
    <source>
        <dbReference type="Proteomes" id="UP000683139"/>
    </source>
</evidence>
<dbReference type="RefSeq" id="WP_213515535.1">
    <property type="nucleotide sequence ID" value="NZ_BOSE01000004.1"/>
</dbReference>
<accession>A0A919YT80</accession>
<evidence type="ECO:0000256" key="3">
    <source>
        <dbReference type="ARBA" id="ARBA00022475"/>
    </source>
</evidence>
<dbReference type="PANTHER" id="PTHR30193">
    <property type="entry name" value="ABC TRANSPORTER PERMEASE PROTEIN"/>
    <property type="match status" value="1"/>
</dbReference>
<proteinExistence type="inferred from homology"/>
<dbReference type="GO" id="GO:0005886">
    <property type="term" value="C:plasma membrane"/>
    <property type="evidence" value="ECO:0007669"/>
    <property type="project" value="UniProtKB-SubCell"/>
</dbReference>
<evidence type="ECO:0000256" key="2">
    <source>
        <dbReference type="ARBA" id="ARBA00022448"/>
    </source>
</evidence>
<dbReference type="Proteomes" id="UP000683139">
    <property type="component" value="Unassembled WGS sequence"/>
</dbReference>
<comment type="subcellular location">
    <subcellularLocation>
        <location evidence="1 7">Cell membrane</location>
        <topology evidence="1 7">Multi-pass membrane protein</topology>
    </subcellularLocation>
</comment>
<dbReference type="EMBL" id="BOSE01000004">
    <property type="protein sequence ID" value="GIP16871.1"/>
    <property type="molecule type" value="Genomic_DNA"/>
</dbReference>
<dbReference type="AlphaFoldDB" id="A0A919YT80"/>
<evidence type="ECO:0000259" key="8">
    <source>
        <dbReference type="PROSITE" id="PS50928"/>
    </source>
</evidence>
<keyword evidence="5 7" id="KW-1133">Transmembrane helix</keyword>
<comment type="similarity">
    <text evidence="7">Belongs to the binding-protein-dependent transport system permease family.</text>
</comment>
<dbReference type="Pfam" id="PF00528">
    <property type="entry name" value="BPD_transp_1"/>
    <property type="match status" value="1"/>
</dbReference>
<feature type="transmembrane region" description="Helical" evidence="7">
    <location>
        <begin position="25"/>
        <end position="51"/>
    </location>
</feature>
<evidence type="ECO:0000256" key="4">
    <source>
        <dbReference type="ARBA" id="ARBA00022692"/>
    </source>
</evidence>
<sequence>MSTESIAAHPQPVNKRKRKLQLAPYLFVLPNLLIFTVFIVIPTILGAVYSFHEYDGLNPMTFIGIENYAEIFTDVKFWQTLGKTATYAIIVVPLIYICALGIAILLVQQIVLKGFFRAIFYWPTMISFIIVGLTWRWIFGELGIINGVLEAVGKDSVSFLSDPFFAKLTVIIAAVWSRLGFFMVIFVAGLLAIPKDYYEAAHLDGASKLRAFFHITLPLLKPTTLLVVMLTTIEAFKAYPLMFALTGGGPNKATTYIVQYIYETGFAKQELGLASAMSIVLFVIITIFTVLQFKLTKGGEN</sequence>
<feature type="transmembrane region" description="Helical" evidence="7">
    <location>
        <begin position="164"/>
        <end position="191"/>
    </location>
</feature>
<feature type="transmembrane region" description="Helical" evidence="7">
    <location>
        <begin position="85"/>
        <end position="107"/>
    </location>
</feature>
<evidence type="ECO:0000256" key="5">
    <source>
        <dbReference type="ARBA" id="ARBA00022989"/>
    </source>
</evidence>
<keyword evidence="4 7" id="KW-0812">Transmembrane</keyword>